<evidence type="ECO:0000256" key="8">
    <source>
        <dbReference type="ARBA" id="ARBA00039168"/>
    </source>
</evidence>
<dbReference type="InterPro" id="IPR045324">
    <property type="entry name" value="Small_multidrug_res"/>
</dbReference>
<reference evidence="11" key="2">
    <citation type="submission" date="2023-01" db="EMBL/GenBank/DDBJ databases">
        <authorList>
            <person name="Sun Q."/>
            <person name="Evtushenko L."/>
        </authorList>
    </citation>
    <scope>NUCLEOTIDE SEQUENCE</scope>
    <source>
        <strain evidence="11">VKM B-1606</strain>
    </source>
</reference>
<dbReference type="Gene3D" id="1.10.3730.20">
    <property type="match status" value="1"/>
</dbReference>
<keyword evidence="5 10" id="KW-1133">Transmembrane helix</keyword>
<evidence type="ECO:0000313" key="12">
    <source>
        <dbReference type="Proteomes" id="UP001143400"/>
    </source>
</evidence>
<dbReference type="GO" id="GO:1990961">
    <property type="term" value="P:xenobiotic detoxification by transmembrane export across the plasma membrane"/>
    <property type="evidence" value="ECO:0007669"/>
    <property type="project" value="UniProtKB-ARBA"/>
</dbReference>
<dbReference type="GO" id="GO:0022857">
    <property type="term" value="F:transmembrane transporter activity"/>
    <property type="evidence" value="ECO:0007669"/>
    <property type="project" value="InterPro"/>
</dbReference>
<evidence type="ECO:0000256" key="9">
    <source>
        <dbReference type="RuleBase" id="RU003942"/>
    </source>
</evidence>
<dbReference type="InterPro" id="IPR037185">
    <property type="entry name" value="EmrE-like"/>
</dbReference>
<dbReference type="Pfam" id="PF00893">
    <property type="entry name" value="Multi_Drug_Res"/>
    <property type="match status" value="1"/>
</dbReference>
<feature type="transmembrane region" description="Helical" evidence="10">
    <location>
        <begin position="57"/>
        <end position="78"/>
    </location>
</feature>
<dbReference type="PANTHER" id="PTHR30561">
    <property type="entry name" value="SMR FAMILY PROTON-DEPENDENT DRUG EFFLUX TRANSPORTER SUGE"/>
    <property type="match status" value="1"/>
</dbReference>
<evidence type="ECO:0000256" key="4">
    <source>
        <dbReference type="ARBA" id="ARBA00022692"/>
    </source>
</evidence>
<feature type="transmembrane region" description="Helical" evidence="10">
    <location>
        <begin position="26"/>
        <end position="45"/>
    </location>
</feature>
<name>A0A9W6IWT0_9HYPH</name>
<evidence type="ECO:0000256" key="3">
    <source>
        <dbReference type="ARBA" id="ARBA00022475"/>
    </source>
</evidence>
<dbReference type="InterPro" id="IPR000390">
    <property type="entry name" value="Small_drug/metabolite_transptr"/>
</dbReference>
<dbReference type="FunFam" id="1.10.3730.20:FF:000001">
    <property type="entry name" value="Quaternary ammonium compound resistance transporter SugE"/>
    <property type="match status" value="1"/>
</dbReference>
<dbReference type="AlphaFoldDB" id="A0A9W6IWT0"/>
<evidence type="ECO:0000256" key="10">
    <source>
        <dbReference type="SAM" id="Phobius"/>
    </source>
</evidence>
<dbReference type="SUPFAM" id="SSF103481">
    <property type="entry name" value="Multidrug resistance efflux transporter EmrE"/>
    <property type="match status" value="1"/>
</dbReference>
<feature type="transmembrane region" description="Helical" evidence="10">
    <location>
        <begin position="110"/>
        <end position="128"/>
    </location>
</feature>
<comment type="similarity">
    <text evidence="7">Belongs to the drug/metabolite transporter (DMT) superfamily. Small multidrug resistance (SMR) (TC 2.A.7.1) family. Gdx/SugE subfamily.</text>
</comment>
<dbReference type="EMBL" id="BSFF01000003">
    <property type="protein sequence ID" value="GLK56541.1"/>
    <property type="molecule type" value="Genomic_DNA"/>
</dbReference>
<protein>
    <recommendedName>
        <fullName evidence="8">Guanidinium exporter</fullName>
    </recommendedName>
</protein>
<accession>A0A9W6IWT0</accession>
<gene>
    <name evidence="11" type="ORF">GCM10008170_25600</name>
</gene>
<feature type="transmembrane region" description="Helical" evidence="10">
    <location>
        <begin position="84"/>
        <end position="103"/>
    </location>
</feature>
<reference evidence="11" key="1">
    <citation type="journal article" date="2014" name="Int. J. Syst. Evol. Microbiol.">
        <title>Complete genome sequence of Corynebacterium casei LMG S-19264T (=DSM 44701T), isolated from a smear-ripened cheese.</title>
        <authorList>
            <consortium name="US DOE Joint Genome Institute (JGI-PGF)"/>
            <person name="Walter F."/>
            <person name="Albersmeier A."/>
            <person name="Kalinowski J."/>
            <person name="Ruckert C."/>
        </authorList>
    </citation>
    <scope>NUCLEOTIDE SEQUENCE</scope>
    <source>
        <strain evidence="11">VKM B-1606</strain>
    </source>
</reference>
<evidence type="ECO:0000256" key="5">
    <source>
        <dbReference type="ARBA" id="ARBA00022989"/>
    </source>
</evidence>
<evidence type="ECO:0000256" key="7">
    <source>
        <dbReference type="ARBA" id="ARBA00038151"/>
    </source>
</evidence>
<dbReference type="Proteomes" id="UP001143400">
    <property type="component" value="Unassembled WGS sequence"/>
</dbReference>
<evidence type="ECO:0000256" key="6">
    <source>
        <dbReference type="ARBA" id="ARBA00023136"/>
    </source>
</evidence>
<sequence>MFKGLAIPERKTTEFYSVVSDGVRTMAWGFLAIAAIFEVIFALSMKYADGFTRLGPTLVTVVAVIGGIGFLTLALKTLPVGVAYPIWTAVGTLGTVLFGIVLLGEAMTAVKIVSALAIVAGVAGLKLASA</sequence>
<evidence type="ECO:0000313" key="11">
    <source>
        <dbReference type="EMBL" id="GLK56541.1"/>
    </source>
</evidence>
<organism evidence="11 12">
    <name type="scientific">Methylopila capsulata</name>
    <dbReference type="NCBI Taxonomy" id="61654"/>
    <lineage>
        <taxon>Bacteria</taxon>
        <taxon>Pseudomonadati</taxon>
        <taxon>Pseudomonadota</taxon>
        <taxon>Alphaproteobacteria</taxon>
        <taxon>Hyphomicrobiales</taxon>
        <taxon>Methylopilaceae</taxon>
        <taxon>Methylopila</taxon>
    </lineage>
</organism>
<evidence type="ECO:0000256" key="2">
    <source>
        <dbReference type="ARBA" id="ARBA00022448"/>
    </source>
</evidence>
<comment type="caution">
    <text evidence="11">The sequence shown here is derived from an EMBL/GenBank/DDBJ whole genome shotgun (WGS) entry which is preliminary data.</text>
</comment>
<dbReference type="PANTHER" id="PTHR30561:SF0">
    <property type="entry name" value="GUANIDINIUM EXPORTER"/>
    <property type="match status" value="1"/>
</dbReference>
<comment type="subcellular location">
    <subcellularLocation>
        <location evidence="1 9">Cell membrane</location>
        <topology evidence="1 9">Multi-pass membrane protein</topology>
    </subcellularLocation>
</comment>
<keyword evidence="4 9" id="KW-0812">Transmembrane</keyword>
<keyword evidence="3" id="KW-1003">Cell membrane</keyword>
<keyword evidence="6 10" id="KW-0472">Membrane</keyword>
<evidence type="ECO:0000256" key="1">
    <source>
        <dbReference type="ARBA" id="ARBA00004651"/>
    </source>
</evidence>
<proteinExistence type="inferred from homology"/>
<keyword evidence="2" id="KW-0813">Transport</keyword>
<dbReference type="GO" id="GO:0005886">
    <property type="term" value="C:plasma membrane"/>
    <property type="evidence" value="ECO:0007669"/>
    <property type="project" value="UniProtKB-SubCell"/>
</dbReference>